<gene>
    <name evidence="2" type="ORF">SAMN04488128_1011693</name>
</gene>
<dbReference type="EMBL" id="FUWZ01000001">
    <property type="protein sequence ID" value="SJZ81282.1"/>
    <property type="molecule type" value="Genomic_DNA"/>
</dbReference>
<evidence type="ECO:0000256" key="1">
    <source>
        <dbReference type="SAM" id="SignalP"/>
    </source>
</evidence>
<proteinExistence type="predicted"/>
<feature type="chain" id="PRO_5013205016" evidence="1">
    <location>
        <begin position="35"/>
        <end position="522"/>
    </location>
</feature>
<evidence type="ECO:0000313" key="2">
    <source>
        <dbReference type="EMBL" id="SJZ81282.1"/>
    </source>
</evidence>
<protein>
    <submittedName>
        <fullName evidence="2">Gliding motility-associated C-terminal domain-containing protein</fullName>
    </submittedName>
</protein>
<dbReference type="STRING" id="634771.SAMN04488128_1011693"/>
<keyword evidence="1" id="KW-0732">Signal</keyword>
<dbReference type="Pfam" id="PF13573">
    <property type="entry name" value="SprB"/>
    <property type="match status" value="2"/>
</dbReference>
<organism evidence="2 3">
    <name type="scientific">Chitinophaga eiseniae</name>
    <dbReference type="NCBI Taxonomy" id="634771"/>
    <lineage>
        <taxon>Bacteria</taxon>
        <taxon>Pseudomonadati</taxon>
        <taxon>Bacteroidota</taxon>
        <taxon>Chitinophagia</taxon>
        <taxon>Chitinophagales</taxon>
        <taxon>Chitinophagaceae</taxon>
        <taxon>Chitinophaga</taxon>
    </lineage>
</organism>
<dbReference type="Gene3D" id="2.60.120.260">
    <property type="entry name" value="Galactose-binding domain-like"/>
    <property type="match status" value="1"/>
</dbReference>
<dbReference type="RefSeq" id="WP_143312815.1">
    <property type="nucleotide sequence ID" value="NZ_FUWZ01000001.1"/>
</dbReference>
<name>A0A1T4NQ14_9BACT</name>
<dbReference type="AlphaFoldDB" id="A0A1T4NQ14"/>
<dbReference type="InterPro" id="IPR026341">
    <property type="entry name" value="T9SS_type_B"/>
</dbReference>
<dbReference type="Pfam" id="PF13585">
    <property type="entry name" value="CHU_C"/>
    <property type="match status" value="1"/>
</dbReference>
<accession>A0A1T4NQ14</accession>
<keyword evidence="3" id="KW-1185">Reference proteome</keyword>
<evidence type="ECO:0000313" key="3">
    <source>
        <dbReference type="Proteomes" id="UP000190367"/>
    </source>
</evidence>
<reference evidence="3" key="1">
    <citation type="submission" date="2017-02" db="EMBL/GenBank/DDBJ databases">
        <authorList>
            <person name="Varghese N."/>
            <person name="Submissions S."/>
        </authorList>
    </citation>
    <scope>NUCLEOTIDE SEQUENCE [LARGE SCALE GENOMIC DNA]</scope>
    <source>
        <strain evidence="3">DSM 22224</strain>
    </source>
</reference>
<sequence length="522" mass="57349">MQYCSMKIVFNICRGIYATAVAALAICISFSLSAQDIEIKNPSLEGPPRAAAAPPGWAIINNSPDLLPGCCAVSKPPSDGNTYSGMISNATMEEGIYQKLSASIKGGKAYAFSADLAHPSVYFGQKTCLGGFVVYAANAPGAKEEVLWKSPAFDHADWKRYRIEFTPTKDYAYIMLCNYFIPCRDGKLGAVLVDNLSPYLQEIPRITVTVTPTCKGTSMGIARVDVLSGPSPFTCKWLPGGQTDNFVDHLAAGSYEVTVTGANGTYATAIARIDAVELQNKITVTPSKCYGDNTNVLSLVTTGGKPPYRYYLNGSDHPQYTPEFRDLRPGNYRLLAKDEMGCVSPEEKIAVAEPAPLQLMSAQVKDISCSETHDGQITLTLAGGTVPYHYRLETGEWQSDSAWRKLDEGRYYFIAKDNNDCQVRGAVEIIRNNRQCAVYVPTAFSPNGDGRNDLFRCRVNDDISKYQLQVFNRWGTLVFQSNDPGQAWDGYRQPAGSYVWVLVYTDSKLQGRRQQGSLVLVR</sequence>
<dbReference type="InterPro" id="IPR025667">
    <property type="entry name" value="SprB_repeat"/>
</dbReference>
<dbReference type="Proteomes" id="UP000190367">
    <property type="component" value="Unassembled WGS sequence"/>
</dbReference>
<feature type="signal peptide" evidence="1">
    <location>
        <begin position="1"/>
        <end position="34"/>
    </location>
</feature>
<dbReference type="NCBIfam" id="TIGR04131">
    <property type="entry name" value="Bac_Flav_CTERM"/>
    <property type="match status" value="1"/>
</dbReference>
<dbReference type="OrthoDB" id="7794186at2"/>